<comment type="caution">
    <text evidence="5">The sequence shown here is derived from an EMBL/GenBank/DDBJ whole genome shotgun (WGS) entry which is preliminary data.</text>
</comment>
<proteinExistence type="predicted"/>
<evidence type="ECO:0000256" key="4">
    <source>
        <dbReference type="ARBA" id="ARBA00023136"/>
    </source>
</evidence>
<sequence>MSLTGKQIAIIVTSTALGLVVVLFIGVNVAASFARRVLPSYAAVSETSQRLTDTNTQFPEIDCTPVEWRDDITRQKRYAEGLMSCLDEMWSPVVDKALDGGNLVTPHVDMRFYGDDAPILCGEGAEDYGVSFYCSRNRTIRIWTYDGFSELDLVRVATHEYGHHLQEAMGLHSQLSMLSRLEEDPWVVMLWTKRLEAQAECLSGVSANHILPNLAEESVMEDDIDIPGEDPEDTHPSQANNRMWFDRGMQDGLSSCDTWSAPESEIR</sequence>
<evidence type="ECO:0000256" key="3">
    <source>
        <dbReference type="ARBA" id="ARBA00022989"/>
    </source>
</evidence>
<dbReference type="PANTHER" id="PTHR30168:SF0">
    <property type="entry name" value="INNER MEMBRANE PROTEIN"/>
    <property type="match status" value="1"/>
</dbReference>
<keyword evidence="3" id="KW-1133">Transmembrane helix</keyword>
<dbReference type="RefSeq" id="WP_275232679.1">
    <property type="nucleotide sequence ID" value="NZ_JARDXE010000023.1"/>
</dbReference>
<dbReference type="EMBL" id="JARDXE010000023">
    <property type="protein sequence ID" value="MDE8648961.1"/>
    <property type="molecule type" value="Genomic_DNA"/>
</dbReference>
<evidence type="ECO:0000313" key="6">
    <source>
        <dbReference type="Proteomes" id="UP001217325"/>
    </source>
</evidence>
<organism evidence="5 6">
    <name type="scientific">Rhodococcus qingshengii</name>
    <dbReference type="NCBI Taxonomy" id="334542"/>
    <lineage>
        <taxon>Bacteria</taxon>
        <taxon>Bacillati</taxon>
        <taxon>Actinomycetota</taxon>
        <taxon>Actinomycetes</taxon>
        <taxon>Mycobacteriales</taxon>
        <taxon>Nocardiaceae</taxon>
        <taxon>Rhodococcus</taxon>
        <taxon>Rhodococcus erythropolis group</taxon>
    </lineage>
</organism>
<comment type="subcellular location">
    <subcellularLocation>
        <location evidence="1">Membrane</location>
        <topology evidence="1">Single-pass membrane protein</topology>
    </subcellularLocation>
</comment>
<evidence type="ECO:0000313" key="5">
    <source>
        <dbReference type="EMBL" id="MDE8648961.1"/>
    </source>
</evidence>
<reference evidence="5" key="1">
    <citation type="submission" date="2023-02" db="EMBL/GenBank/DDBJ databases">
        <title>A novel hydrolase synthesized by Rhodococcus erythropolis HQ is responsible for the detoxification of Zearalenone.</title>
        <authorList>
            <person name="Hu J."/>
            <person name="Xu J."/>
        </authorList>
    </citation>
    <scope>NUCLEOTIDE SEQUENCE</scope>
    <source>
        <strain evidence="5">HQ</strain>
    </source>
</reference>
<keyword evidence="2" id="KW-0812">Transmembrane</keyword>
<dbReference type="AlphaFoldDB" id="A0AAW6LU46"/>
<dbReference type="PANTHER" id="PTHR30168">
    <property type="entry name" value="PUTATIVE MEMBRANE PROTEIN YPFJ"/>
    <property type="match status" value="1"/>
</dbReference>
<protein>
    <submittedName>
        <fullName evidence="5">Neutral zinc metallopeptidase</fullName>
    </submittedName>
</protein>
<gene>
    <name evidence="5" type="ORF">PXH69_28720</name>
</gene>
<dbReference type="InterPro" id="IPR007343">
    <property type="entry name" value="Uncharacterised_pept_Zn_put"/>
</dbReference>
<dbReference type="Pfam" id="PF04228">
    <property type="entry name" value="Zn_peptidase"/>
    <property type="match status" value="1"/>
</dbReference>
<dbReference type="Proteomes" id="UP001217325">
    <property type="component" value="Unassembled WGS sequence"/>
</dbReference>
<name>A0AAW6LU46_RHOSG</name>
<accession>A0AAW6LU46</accession>
<evidence type="ECO:0000256" key="1">
    <source>
        <dbReference type="ARBA" id="ARBA00004167"/>
    </source>
</evidence>
<evidence type="ECO:0000256" key="2">
    <source>
        <dbReference type="ARBA" id="ARBA00022692"/>
    </source>
</evidence>
<dbReference type="GO" id="GO:0016020">
    <property type="term" value="C:membrane"/>
    <property type="evidence" value="ECO:0007669"/>
    <property type="project" value="UniProtKB-SubCell"/>
</dbReference>
<keyword evidence="4" id="KW-0472">Membrane</keyword>